<evidence type="ECO:0000256" key="1">
    <source>
        <dbReference type="SAM" id="MobiDB-lite"/>
    </source>
</evidence>
<feature type="compositionally biased region" description="Polar residues" evidence="1">
    <location>
        <begin position="589"/>
        <end position="612"/>
    </location>
</feature>
<dbReference type="AlphaFoldDB" id="A0A1F8DS11"/>
<comment type="caution">
    <text evidence="4">The sequence shown here is derived from an EMBL/GenBank/DDBJ whole genome shotgun (WGS) entry which is preliminary data.</text>
</comment>
<feature type="region of interest" description="Disordered" evidence="1">
    <location>
        <begin position="383"/>
        <end position="456"/>
    </location>
</feature>
<accession>A0A1F8DS11</accession>
<proteinExistence type="predicted"/>
<evidence type="ECO:0000313" key="4">
    <source>
        <dbReference type="EMBL" id="OGM90615.1"/>
    </source>
</evidence>
<dbReference type="InterPro" id="IPR008947">
    <property type="entry name" value="PLipase_C/P1_nuclease_dom_sf"/>
</dbReference>
<dbReference type="Gene3D" id="1.10.575.10">
    <property type="entry name" value="P1 Nuclease"/>
    <property type="match status" value="1"/>
</dbReference>
<dbReference type="PROSITE" id="PS51841">
    <property type="entry name" value="LTD"/>
    <property type="match status" value="2"/>
</dbReference>
<feature type="region of interest" description="Disordered" evidence="1">
    <location>
        <begin position="575"/>
        <end position="660"/>
    </location>
</feature>
<feature type="compositionally biased region" description="Low complexity" evidence="1">
    <location>
        <begin position="631"/>
        <end position="653"/>
    </location>
</feature>
<dbReference type="SUPFAM" id="SSF74853">
    <property type="entry name" value="Lamin A/C globular tail domain"/>
    <property type="match status" value="2"/>
</dbReference>
<dbReference type="InterPro" id="IPR036415">
    <property type="entry name" value="Lamin_tail_dom_sf"/>
</dbReference>
<organism evidence="4 5">
    <name type="scientific">Candidatus Wolfebacteria bacterium RIFCSPHIGHO2_01_FULL_48_22</name>
    <dbReference type="NCBI Taxonomy" id="1802555"/>
    <lineage>
        <taxon>Bacteria</taxon>
        <taxon>Candidatus Wolfeibacteriota</taxon>
    </lineage>
</organism>
<feature type="signal peptide" evidence="2">
    <location>
        <begin position="1"/>
        <end position="26"/>
    </location>
</feature>
<feature type="chain" id="PRO_5009535224" description="LTD domain-containing protein" evidence="2">
    <location>
        <begin position="27"/>
        <end position="1092"/>
    </location>
</feature>
<dbReference type="EMBL" id="MGIP01000019">
    <property type="protein sequence ID" value="OGM90615.1"/>
    <property type="molecule type" value="Genomic_DNA"/>
</dbReference>
<keyword evidence="2" id="KW-0732">Signal</keyword>
<dbReference type="Proteomes" id="UP000177029">
    <property type="component" value="Unassembled WGS sequence"/>
</dbReference>
<protein>
    <recommendedName>
        <fullName evidence="3">LTD domain-containing protein</fullName>
    </recommendedName>
</protein>
<feature type="compositionally biased region" description="Low complexity" evidence="1">
    <location>
        <begin position="402"/>
        <end position="422"/>
    </location>
</feature>
<dbReference type="GO" id="GO:0016788">
    <property type="term" value="F:hydrolase activity, acting on ester bonds"/>
    <property type="evidence" value="ECO:0007669"/>
    <property type="project" value="InterPro"/>
</dbReference>
<feature type="domain" description="LTD" evidence="3">
    <location>
        <begin position="651"/>
        <end position="834"/>
    </location>
</feature>
<sequence length="1092" mass="119205">MENRRNIKTALLITLGLFITTNQTVAYNIETHAFLTQKAYETYAKAHSNNQVTQELLPYLIDGARREDDPPRWMNHFYDPIKNRGLSYDPAIDPVNTGNWQKSKDWAQDSKNQTSFVYSPVIATVLSAMQSGKIQPYFPTSDFTWNEALRYWIQGEKEMALFTLGHILHLMEDTSVPDHTRNDTHPEGSPYENYAKRFNPDAPDYANAPRNAGLTPKILPNLDSFFTDLAVYSNNNFYSKDTIGIQSGYSKPQPTDVIQIGNLLYGIGKDESGKELHLYTQVSGSSALITTKKDFTLENNVVMNDYWNLLSKKAIEYSAGVIDLFFQEAEKNKNNPEFLTKKKTFIGQIIEFAENTINSIFGGGSSNNEQIITIPISSPKIVTSPVTDIQPRSGEVAPQKSPTPTYRPSSSPKTSPASTSLPQAKASPKPTPTLKATLSPKPTPSPSPVPNTCSIPTNATPTYSPILITEIAWMGTTKSAANEWIELKNISNSSINLSGWGLKTADGSVDMSFPSITIQADAYALLERTDDTSMPGIKADIIYTGTLANEGEKLYLFNAACGIIDALTNTKWQAGNASSRKTMERNESTRVWYTSSITDGTPKRTNSTPSQTGGSSSGGGVGGSEANDADPTLSPSPSSSPAASASPTISPFPSTSPSPSPIFTAVTITEIYYDPIGADNGREWIEIFNEDTTNADLLNWKHTEKEGTKHTITPAQGDAVLSPGEYAIIAYDTNGFLEEFPGFSGMLLQSSCPSCSIKNESDTLALYNSDLKIDSVEFDSSWGASETGNSLQITESVWCPGAPTPGEINICGPPEEVGEDETTDTSTLTLEYLASLQDTPEEERDMQRFAPALVASWQGELQENEHYLIEDVSDPDNPVKMGTADVDYYRFQISEVGRTYAIRATALTATTVGVSYKGDIDIPAYVSNILFTSQESPTVELQYDAYPFIPDLYTQNTGSGSAKLVIFFLNSDPATMSSFHVGGGQALDAEWSEDMRASALPVSYRKCNNKQTTAPALVLNDNAASCPVNQNYIHPNSVGASSIHIDLIKEQVGTLSPNDFLTVAYYVLGFSSAGGQTYYLAATDPTRYYFQE</sequence>
<evidence type="ECO:0000256" key="2">
    <source>
        <dbReference type="SAM" id="SignalP"/>
    </source>
</evidence>
<reference evidence="4 5" key="1">
    <citation type="journal article" date="2016" name="Nat. Commun.">
        <title>Thousands of microbial genomes shed light on interconnected biogeochemical processes in an aquifer system.</title>
        <authorList>
            <person name="Anantharaman K."/>
            <person name="Brown C.T."/>
            <person name="Hug L.A."/>
            <person name="Sharon I."/>
            <person name="Castelle C.J."/>
            <person name="Probst A.J."/>
            <person name="Thomas B.C."/>
            <person name="Singh A."/>
            <person name="Wilkins M.J."/>
            <person name="Karaoz U."/>
            <person name="Brodie E.L."/>
            <person name="Williams K.H."/>
            <person name="Hubbard S.S."/>
            <person name="Banfield J.F."/>
        </authorList>
    </citation>
    <scope>NUCLEOTIDE SEQUENCE [LARGE SCALE GENOMIC DNA]</scope>
</reference>
<feature type="region of interest" description="Disordered" evidence="1">
    <location>
        <begin position="179"/>
        <end position="209"/>
    </location>
</feature>
<name>A0A1F8DS11_9BACT</name>
<gene>
    <name evidence="4" type="ORF">A2755_03625</name>
</gene>
<feature type="domain" description="LTD" evidence="3">
    <location>
        <begin position="455"/>
        <end position="574"/>
    </location>
</feature>
<dbReference type="InterPro" id="IPR001322">
    <property type="entry name" value="Lamin_tail_dom"/>
</dbReference>
<dbReference type="Pfam" id="PF00932">
    <property type="entry name" value="LTD"/>
    <property type="match status" value="2"/>
</dbReference>
<evidence type="ECO:0000259" key="3">
    <source>
        <dbReference type="PROSITE" id="PS51841"/>
    </source>
</evidence>
<evidence type="ECO:0000313" key="5">
    <source>
        <dbReference type="Proteomes" id="UP000177029"/>
    </source>
</evidence>
<dbReference type="SUPFAM" id="SSF48537">
    <property type="entry name" value="Phospholipase C/P1 nuclease"/>
    <property type="match status" value="1"/>
</dbReference>
<dbReference type="STRING" id="1802555.A2755_03625"/>
<dbReference type="Gene3D" id="2.60.40.1260">
    <property type="entry name" value="Lamin Tail domain"/>
    <property type="match status" value="1"/>
</dbReference>